<dbReference type="InterPro" id="IPR010977">
    <property type="entry name" value="Aromatic_deC"/>
</dbReference>
<keyword evidence="5 7" id="KW-0456">Lyase</keyword>
<dbReference type="PRINTS" id="PR00800">
    <property type="entry name" value="YHDCRBOXLASE"/>
</dbReference>
<evidence type="ECO:0000313" key="9">
    <source>
        <dbReference type="Proteomes" id="UP000009309"/>
    </source>
</evidence>
<evidence type="ECO:0000256" key="4">
    <source>
        <dbReference type="ARBA" id="ARBA00022898"/>
    </source>
</evidence>
<dbReference type="InterPro" id="IPR015421">
    <property type="entry name" value="PyrdxlP-dep_Trfase_major"/>
</dbReference>
<dbReference type="InterPro" id="IPR002129">
    <property type="entry name" value="PyrdxlP-dep_de-COase"/>
</dbReference>
<evidence type="ECO:0000256" key="6">
    <source>
        <dbReference type="PIRSR" id="PIRSR602129-50"/>
    </source>
</evidence>
<dbReference type="eggNOG" id="COG0076">
    <property type="taxonomic scope" value="Bacteria"/>
</dbReference>
<dbReference type="SUPFAM" id="SSF53383">
    <property type="entry name" value="PLP-dependent transferases"/>
    <property type="match status" value="1"/>
</dbReference>
<reference evidence="8 9" key="1">
    <citation type="journal article" date="2012" name="J. Bacteriol.">
        <title>Genome Sequence of the Filamentous Bacterium Fibrisoma limi BUZ 3T.</title>
        <authorList>
            <person name="Filippini M."/>
            <person name="Qi W."/>
            <person name="Jaenicke S."/>
            <person name="Goesmann A."/>
            <person name="Smits T.H."/>
            <person name="Bagheri H.C."/>
        </authorList>
    </citation>
    <scope>NUCLEOTIDE SEQUENCE [LARGE SCALE GENOMIC DNA]</scope>
    <source>
        <strain evidence="9">BUZ 3T</strain>
    </source>
</reference>
<keyword evidence="3" id="KW-0210">Decarboxylase</keyword>
<feature type="modified residue" description="N6-(pyridoxal phosphate)lysine" evidence="6">
    <location>
        <position position="293"/>
    </location>
</feature>
<dbReference type="EMBL" id="CAIT01000009">
    <property type="protein sequence ID" value="CCH55189.1"/>
    <property type="molecule type" value="Genomic_DNA"/>
</dbReference>
<dbReference type="GO" id="GO:0006520">
    <property type="term" value="P:amino acid metabolic process"/>
    <property type="evidence" value="ECO:0007669"/>
    <property type="project" value="InterPro"/>
</dbReference>
<proteinExistence type="inferred from homology"/>
<dbReference type="PANTHER" id="PTHR11999:SF70">
    <property type="entry name" value="MIP05841P"/>
    <property type="match status" value="1"/>
</dbReference>
<evidence type="ECO:0000256" key="2">
    <source>
        <dbReference type="ARBA" id="ARBA00009533"/>
    </source>
</evidence>
<dbReference type="GO" id="GO:0016831">
    <property type="term" value="F:carboxy-lyase activity"/>
    <property type="evidence" value="ECO:0007669"/>
    <property type="project" value="UniProtKB-KW"/>
</dbReference>
<evidence type="ECO:0000313" key="8">
    <source>
        <dbReference type="EMBL" id="CCH55189.1"/>
    </source>
</evidence>
<evidence type="ECO:0000256" key="1">
    <source>
        <dbReference type="ARBA" id="ARBA00001933"/>
    </source>
</evidence>
<comment type="cofactor">
    <cofactor evidence="1 6 7">
        <name>pyridoxal 5'-phosphate</name>
        <dbReference type="ChEBI" id="CHEBI:597326"/>
    </cofactor>
</comment>
<dbReference type="InterPro" id="IPR015422">
    <property type="entry name" value="PyrdxlP-dep_Trfase_small"/>
</dbReference>
<dbReference type="Gene3D" id="3.40.640.10">
    <property type="entry name" value="Type I PLP-dependent aspartate aminotransferase-like (Major domain)"/>
    <property type="match status" value="1"/>
</dbReference>
<dbReference type="Proteomes" id="UP000009309">
    <property type="component" value="Unassembled WGS sequence"/>
</dbReference>
<dbReference type="GO" id="GO:0019752">
    <property type="term" value="P:carboxylic acid metabolic process"/>
    <property type="evidence" value="ECO:0007669"/>
    <property type="project" value="InterPro"/>
</dbReference>
<comment type="caution">
    <text evidence="8">The sequence shown here is derived from an EMBL/GenBank/DDBJ whole genome shotgun (WGS) entry which is preliminary data.</text>
</comment>
<evidence type="ECO:0000256" key="7">
    <source>
        <dbReference type="RuleBase" id="RU000382"/>
    </source>
</evidence>
<accession>I2GMR1</accession>
<dbReference type="PANTHER" id="PTHR11999">
    <property type="entry name" value="GROUP II PYRIDOXAL-5-PHOSPHATE DECARBOXYLASE"/>
    <property type="match status" value="1"/>
</dbReference>
<organism evidence="8 9">
    <name type="scientific">Fibrisoma limi BUZ 3</name>
    <dbReference type="NCBI Taxonomy" id="1185876"/>
    <lineage>
        <taxon>Bacteria</taxon>
        <taxon>Pseudomonadati</taxon>
        <taxon>Bacteroidota</taxon>
        <taxon>Cytophagia</taxon>
        <taxon>Cytophagales</taxon>
        <taxon>Spirosomataceae</taxon>
        <taxon>Fibrisoma</taxon>
    </lineage>
</organism>
<dbReference type="Pfam" id="PF00282">
    <property type="entry name" value="Pyridoxal_deC"/>
    <property type="match status" value="1"/>
</dbReference>
<evidence type="ECO:0000256" key="3">
    <source>
        <dbReference type="ARBA" id="ARBA00022793"/>
    </source>
</evidence>
<keyword evidence="4 6" id="KW-0663">Pyridoxal phosphate</keyword>
<sequence length="469" mass="51898">MNLMHQEGQQFKVLLELAQSQALSYLQGLPHMPISRPAPVQPSVDLPERGMGTSAALSQFQTYFSQALVASSGPRYWGFVTGGTTPAAIVGDWLTAVYDQNPQSVTGPGDVSAAIELHTLQLYRQLFGLPDGFMGGFVTGATLSNFTALAVARQWAGQQLGHDIARDGVTSGIRILAATPHSSVVKSLAMLGLGSRHMTYIRKPADREAMDVAHLEALLAQQPDVPTILISSGGTVNTVDYDDMQAIAELQKRYSFWWHVDAAFGGFAALSPRFQDRLAGWELADSITIDNHKWLNVPYDNAVYLIKSHHATLQVQTFQNSNAPYLGDPLADFSYLNYGPENSRRLRALPVWLTLLAYGREGYRQLVEQNVEQACAFGGLIDQSDFLQLEAPVRLNVVCFSLKQYRTDKEKLTQFQKKLEALGQVFMTPTVYNGAYCLRAAFVNWRTSPDDLRLAMESMQEAWKAVREA</sequence>
<dbReference type="Gene3D" id="3.90.1150.10">
    <property type="entry name" value="Aspartate Aminotransferase, domain 1"/>
    <property type="match status" value="1"/>
</dbReference>
<dbReference type="InterPro" id="IPR015424">
    <property type="entry name" value="PyrdxlP-dep_Trfase"/>
</dbReference>
<dbReference type="RefSeq" id="WP_009283759.1">
    <property type="nucleotide sequence ID" value="NZ_CAIT01000009.1"/>
</dbReference>
<dbReference type="GO" id="GO:0030170">
    <property type="term" value="F:pyridoxal phosphate binding"/>
    <property type="evidence" value="ECO:0007669"/>
    <property type="project" value="InterPro"/>
</dbReference>
<comment type="similarity">
    <text evidence="2 7">Belongs to the group II decarboxylase family.</text>
</comment>
<dbReference type="STRING" id="1185876.BN8_04430"/>
<dbReference type="EC" id="4.1.1.-" evidence="8"/>
<protein>
    <submittedName>
        <fullName evidence="8">Pyridoxal-dependent decarboxylase</fullName>
        <ecNumber evidence="8">4.1.1.-</ecNumber>
    </submittedName>
</protein>
<gene>
    <name evidence="8" type="ORF">BN8_04430</name>
</gene>
<dbReference type="AlphaFoldDB" id="I2GMR1"/>
<evidence type="ECO:0000256" key="5">
    <source>
        <dbReference type="ARBA" id="ARBA00023239"/>
    </source>
</evidence>
<keyword evidence="9" id="KW-1185">Reference proteome</keyword>
<name>I2GMR1_9BACT</name>